<evidence type="ECO:0000256" key="3">
    <source>
        <dbReference type="ARBA" id="ARBA00022777"/>
    </source>
</evidence>
<dbReference type="GO" id="GO:0005829">
    <property type="term" value="C:cytosol"/>
    <property type="evidence" value="ECO:0007669"/>
    <property type="project" value="TreeGrafter"/>
</dbReference>
<evidence type="ECO:0000259" key="4">
    <source>
        <dbReference type="Pfam" id="PF07804"/>
    </source>
</evidence>
<evidence type="ECO:0000259" key="5">
    <source>
        <dbReference type="Pfam" id="PF13657"/>
    </source>
</evidence>
<dbReference type="AlphaFoldDB" id="A0AAW7X524"/>
<accession>A0AAW7X524</accession>
<keyword evidence="3" id="KW-0418">Kinase</keyword>
<dbReference type="InterPro" id="IPR012893">
    <property type="entry name" value="HipA-like_C"/>
</dbReference>
<name>A0AAW7X524_9GAMM</name>
<dbReference type="PANTHER" id="PTHR37419">
    <property type="entry name" value="SERINE/THREONINE-PROTEIN KINASE TOXIN HIPA"/>
    <property type="match status" value="1"/>
</dbReference>
<dbReference type="GO" id="GO:0004674">
    <property type="term" value="F:protein serine/threonine kinase activity"/>
    <property type="evidence" value="ECO:0007669"/>
    <property type="project" value="TreeGrafter"/>
</dbReference>
<evidence type="ECO:0000313" key="6">
    <source>
        <dbReference type="EMBL" id="MDO6422781.1"/>
    </source>
</evidence>
<dbReference type="RefSeq" id="WP_303492679.1">
    <property type="nucleotide sequence ID" value="NZ_JAUOPB010000006.1"/>
</dbReference>
<comment type="caution">
    <text evidence="6">The sequence shown here is derived from an EMBL/GenBank/DDBJ whole genome shotgun (WGS) entry which is preliminary data.</text>
</comment>
<dbReference type="Pfam" id="PF13657">
    <property type="entry name" value="Couple_hipA"/>
    <property type="match status" value="1"/>
</dbReference>
<evidence type="ECO:0000256" key="2">
    <source>
        <dbReference type="ARBA" id="ARBA00022679"/>
    </source>
</evidence>
<protein>
    <submittedName>
        <fullName evidence="6">Type II toxin-antitoxin system HipA family toxin</fullName>
    </submittedName>
</protein>
<evidence type="ECO:0000256" key="1">
    <source>
        <dbReference type="ARBA" id="ARBA00010164"/>
    </source>
</evidence>
<dbReference type="InterPro" id="IPR017508">
    <property type="entry name" value="HipA_N1"/>
</dbReference>
<dbReference type="Proteomes" id="UP001169760">
    <property type="component" value="Unassembled WGS sequence"/>
</dbReference>
<dbReference type="InterPro" id="IPR052028">
    <property type="entry name" value="HipA_Ser/Thr_kinase"/>
</dbReference>
<gene>
    <name evidence="6" type="ORF">Q4521_09865</name>
</gene>
<dbReference type="EMBL" id="JAUOPB010000006">
    <property type="protein sequence ID" value="MDO6422781.1"/>
    <property type="molecule type" value="Genomic_DNA"/>
</dbReference>
<comment type="similarity">
    <text evidence="1">Belongs to the HipA Ser/Thr kinase family.</text>
</comment>
<dbReference type="PANTHER" id="PTHR37419:SF8">
    <property type="entry name" value="TOXIN YJJJ"/>
    <property type="match status" value="1"/>
</dbReference>
<organism evidence="6 7">
    <name type="scientific">Saccharophagus degradans</name>
    <dbReference type="NCBI Taxonomy" id="86304"/>
    <lineage>
        <taxon>Bacteria</taxon>
        <taxon>Pseudomonadati</taxon>
        <taxon>Pseudomonadota</taxon>
        <taxon>Gammaproteobacteria</taxon>
        <taxon>Cellvibrionales</taxon>
        <taxon>Cellvibrionaceae</taxon>
        <taxon>Saccharophagus</taxon>
    </lineage>
</organism>
<feature type="domain" description="HipA-like C-terminal" evidence="4">
    <location>
        <begin position="168"/>
        <end position="407"/>
    </location>
</feature>
<feature type="domain" description="HipA N-terminal subdomain 1" evidence="5">
    <location>
        <begin position="11"/>
        <end position="117"/>
    </location>
</feature>
<dbReference type="Pfam" id="PF07804">
    <property type="entry name" value="HipA_C"/>
    <property type="match status" value="1"/>
</dbReference>
<sequence length="432" mass="48296">MVAQVARIELFGQWVGALAYDATSRVATFEYAPDWLDSGIEIAPLHMPLAKGKYRFPALPEPTFKGLPAVFADSLPDDFGNAVINAWLASRGQDPSAFSAIDRLLYTGSRGMGALEYSPVINRDSHAPEQLDLESLINMAQRVIDNRARIDAPADGEHGLSDLLHVGTSAGGARAKAVVALNSDRSRIRSGQLNAPAEFEHYLIKFDGVSELHHNSELWGDPLGYGLMEYAYSLMAKDLGINMMPCELLHDGPRAHFLTKRFDRIGNQKVHVLTLCAMEHADYKQPGGFSYEQLLTTARKLRLPRADAEQIFKRMVFNIVARNHDDHTKNTAFMLDANFNWRLAPAYDIAYSYKPGSAWVDQHQMSLNGKRDNFTRADLMSISKLIGNFDKRAHEIIDHTIEVVSQWPTYASNVGVFDNLKHTVNDNLRLKI</sequence>
<dbReference type="Gene3D" id="1.10.1070.20">
    <property type="match status" value="1"/>
</dbReference>
<reference evidence="6" key="1">
    <citation type="submission" date="2023-07" db="EMBL/GenBank/DDBJ databases">
        <title>Genome content predicts the carbon catabolic preferences of heterotrophic bacteria.</title>
        <authorList>
            <person name="Gralka M."/>
        </authorList>
    </citation>
    <scope>NUCLEOTIDE SEQUENCE</scope>
    <source>
        <strain evidence="6">I3M17_2</strain>
    </source>
</reference>
<evidence type="ECO:0000313" key="7">
    <source>
        <dbReference type="Proteomes" id="UP001169760"/>
    </source>
</evidence>
<proteinExistence type="inferred from homology"/>
<keyword evidence="2" id="KW-0808">Transferase</keyword>